<gene>
    <name evidence="2" type="ORF">B0T26DRAFT_720759</name>
</gene>
<evidence type="ECO:0000313" key="3">
    <source>
        <dbReference type="Proteomes" id="UP001172101"/>
    </source>
</evidence>
<dbReference type="EMBL" id="JAUIRO010000006">
    <property type="protein sequence ID" value="KAK0709186.1"/>
    <property type="molecule type" value="Genomic_DNA"/>
</dbReference>
<protein>
    <submittedName>
        <fullName evidence="2">Uncharacterized protein</fullName>
    </submittedName>
</protein>
<dbReference type="Proteomes" id="UP001172101">
    <property type="component" value="Unassembled WGS sequence"/>
</dbReference>
<evidence type="ECO:0000256" key="1">
    <source>
        <dbReference type="SAM" id="MobiDB-lite"/>
    </source>
</evidence>
<feature type="region of interest" description="Disordered" evidence="1">
    <location>
        <begin position="1"/>
        <end position="35"/>
    </location>
</feature>
<organism evidence="2 3">
    <name type="scientific">Lasiosphaeria miniovina</name>
    <dbReference type="NCBI Taxonomy" id="1954250"/>
    <lineage>
        <taxon>Eukaryota</taxon>
        <taxon>Fungi</taxon>
        <taxon>Dikarya</taxon>
        <taxon>Ascomycota</taxon>
        <taxon>Pezizomycotina</taxon>
        <taxon>Sordariomycetes</taxon>
        <taxon>Sordariomycetidae</taxon>
        <taxon>Sordariales</taxon>
        <taxon>Lasiosphaeriaceae</taxon>
        <taxon>Lasiosphaeria</taxon>
    </lineage>
</organism>
<dbReference type="RefSeq" id="XP_060292490.1">
    <property type="nucleotide sequence ID" value="XM_060442503.1"/>
</dbReference>
<dbReference type="GeneID" id="85325773"/>
<evidence type="ECO:0000313" key="2">
    <source>
        <dbReference type="EMBL" id="KAK0709186.1"/>
    </source>
</evidence>
<name>A0AA40A4U5_9PEZI</name>
<proteinExistence type="predicted"/>
<reference evidence="2" key="1">
    <citation type="submission" date="2023-06" db="EMBL/GenBank/DDBJ databases">
        <title>Genome-scale phylogeny and comparative genomics of the fungal order Sordariales.</title>
        <authorList>
            <consortium name="Lawrence Berkeley National Laboratory"/>
            <person name="Hensen N."/>
            <person name="Bonometti L."/>
            <person name="Westerberg I."/>
            <person name="Brannstrom I.O."/>
            <person name="Guillou S."/>
            <person name="Cros-Aarteil S."/>
            <person name="Calhoun S."/>
            <person name="Haridas S."/>
            <person name="Kuo A."/>
            <person name="Mondo S."/>
            <person name="Pangilinan J."/>
            <person name="Riley R."/>
            <person name="LaButti K."/>
            <person name="Andreopoulos B."/>
            <person name="Lipzen A."/>
            <person name="Chen C."/>
            <person name="Yanf M."/>
            <person name="Daum C."/>
            <person name="Ng V."/>
            <person name="Clum A."/>
            <person name="Steindorff A."/>
            <person name="Ohm R."/>
            <person name="Martin F."/>
            <person name="Silar P."/>
            <person name="Natvig D."/>
            <person name="Lalanne C."/>
            <person name="Gautier V."/>
            <person name="Ament-velasquez S.L."/>
            <person name="Kruys A."/>
            <person name="Hutchinson M.I."/>
            <person name="Powell A.J."/>
            <person name="Barry K."/>
            <person name="Miller A.N."/>
            <person name="Grigoriev I.V."/>
            <person name="Debuchy R."/>
            <person name="Gladieux P."/>
            <person name="Thoren M.H."/>
            <person name="Johannesson H."/>
        </authorList>
    </citation>
    <scope>NUCLEOTIDE SEQUENCE</scope>
    <source>
        <strain evidence="2">SMH2392-1A</strain>
    </source>
</reference>
<sequence>MVPLSRGPVSGTPPARDCPASPSPDPRDSGTLLIGPPKTEYAPLLCISTGIRNIIPIGPTD</sequence>
<keyword evidence="3" id="KW-1185">Reference proteome</keyword>
<comment type="caution">
    <text evidence="2">The sequence shown here is derived from an EMBL/GenBank/DDBJ whole genome shotgun (WGS) entry which is preliminary data.</text>
</comment>
<accession>A0AA40A4U5</accession>
<dbReference type="AlphaFoldDB" id="A0AA40A4U5"/>